<dbReference type="OrthoDB" id="371245at2759"/>
<comment type="similarity">
    <text evidence="6">Belongs to the WD repeat TRM82 family.</text>
</comment>
<feature type="compositionally biased region" description="Polar residues" evidence="8">
    <location>
        <begin position="69"/>
        <end position="79"/>
    </location>
</feature>
<dbReference type="PANTHER" id="PTHR16288:SF0">
    <property type="entry name" value="TRNA (GUANINE-N(7)-)-METHYLTRANSFERASE NON-CATALYTIC SUBUNIT WDR4"/>
    <property type="match status" value="1"/>
</dbReference>
<name>A0A8B7ZL61_ACAPL</name>
<keyword evidence="3 6" id="KW-0819">tRNA processing</keyword>
<dbReference type="GeneID" id="110986477"/>
<evidence type="ECO:0000256" key="7">
    <source>
        <dbReference type="PROSITE-ProRule" id="PRU00221"/>
    </source>
</evidence>
<dbReference type="InterPro" id="IPR015943">
    <property type="entry name" value="WD40/YVTN_repeat-like_dom_sf"/>
</dbReference>
<proteinExistence type="inferred from homology"/>
<feature type="compositionally biased region" description="Polar residues" evidence="8">
    <location>
        <begin position="44"/>
        <end position="61"/>
    </location>
</feature>
<dbReference type="AlphaFoldDB" id="A0A8B7ZL61"/>
<evidence type="ECO:0000256" key="6">
    <source>
        <dbReference type="HAMAP-Rule" id="MF_03056"/>
    </source>
</evidence>
<feature type="region of interest" description="Disordered" evidence="8">
    <location>
        <begin position="39"/>
        <end position="79"/>
    </location>
</feature>
<dbReference type="PANTHER" id="PTHR16288">
    <property type="entry name" value="WD40 REPEAT PROTEIN 4"/>
    <property type="match status" value="1"/>
</dbReference>
<gene>
    <name evidence="10" type="primary">LOC110986477</name>
</gene>
<dbReference type="GO" id="GO:0043527">
    <property type="term" value="C:tRNA methyltransferase complex"/>
    <property type="evidence" value="ECO:0007669"/>
    <property type="project" value="TreeGrafter"/>
</dbReference>
<accession>A0A8B7ZL61</accession>
<dbReference type="Pfam" id="PF00400">
    <property type="entry name" value="WD40"/>
    <property type="match status" value="3"/>
</dbReference>
<dbReference type="UniPathway" id="UPA00989"/>
<evidence type="ECO:0000256" key="2">
    <source>
        <dbReference type="ARBA" id="ARBA00022574"/>
    </source>
</evidence>
<organism evidence="9 10">
    <name type="scientific">Acanthaster planci</name>
    <name type="common">Crown-of-thorns starfish</name>
    <dbReference type="NCBI Taxonomy" id="133434"/>
    <lineage>
        <taxon>Eukaryota</taxon>
        <taxon>Metazoa</taxon>
        <taxon>Echinodermata</taxon>
        <taxon>Eleutherozoa</taxon>
        <taxon>Asterozoa</taxon>
        <taxon>Asteroidea</taxon>
        <taxon>Valvatacea</taxon>
        <taxon>Valvatida</taxon>
        <taxon>Acanthasteridae</taxon>
        <taxon>Acanthaster</taxon>
    </lineage>
</organism>
<evidence type="ECO:0000256" key="8">
    <source>
        <dbReference type="SAM" id="MobiDB-lite"/>
    </source>
</evidence>
<sequence>MASLLWSKGTLLCVCGPSFQILCQSAESSGHVVYRETHRRPGQLSLSPMTQETGLSRQQSKPVEEPTEEITSQEGDPSHSATGTILAFCFSPSGRYLALCDDHKILSLYDTQDWHLLSNRVTLKRCMAVAFNNAENILYVADKFGDVHSFSVTEPQSDGSLILGHLSMLLDMVVSPDDRYILTSDRDEKIRVSCLPNAYNIHAFCLGHTEFVSKIAILPGLENTLVTGGGDATLRFWDYRQGKQLSCVHLQPVNETSSEEQQLIVTGITCCRRHRLVAVTILGSHCIWLFRVTSSEGDSLLVERLPSLDVQAVCWSACFDGQDHLWILRQLESQPVEVYSVVESHEGFSLLAVDESEENSSLTSIVKDLNMDWSFFQGAVNTPSLYTNLYKKSFDNTQAYLKRKQQRIKDQQEKKSMRKNKTQWSPVGKRARLKQDKESSR</sequence>
<dbReference type="OMA" id="DCIPVVY"/>
<dbReference type="PROSITE" id="PS50082">
    <property type="entry name" value="WD_REPEATS_2"/>
    <property type="match status" value="1"/>
</dbReference>
<dbReference type="Gene3D" id="2.130.10.10">
    <property type="entry name" value="YVTN repeat-like/Quinoprotein amine dehydrogenase"/>
    <property type="match status" value="1"/>
</dbReference>
<evidence type="ECO:0000256" key="1">
    <source>
        <dbReference type="ARBA" id="ARBA00004123"/>
    </source>
</evidence>
<dbReference type="KEGG" id="aplc:110986477"/>
<protein>
    <recommendedName>
        <fullName evidence="6">tRNA (guanine-N(7)-)-methyltransferase non-catalytic subunit</fullName>
    </recommendedName>
    <alternativeName>
        <fullName evidence="6">WD repeat-containing protein 4 homolog</fullName>
    </alternativeName>
</protein>
<evidence type="ECO:0000313" key="10">
    <source>
        <dbReference type="RefSeq" id="XP_022104056.1"/>
    </source>
</evidence>
<evidence type="ECO:0000313" key="9">
    <source>
        <dbReference type="Proteomes" id="UP000694845"/>
    </source>
</evidence>
<evidence type="ECO:0000256" key="3">
    <source>
        <dbReference type="ARBA" id="ARBA00022694"/>
    </source>
</evidence>
<reference evidence="10" key="1">
    <citation type="submission" date="2025-08" db="UniProtKB">
        <authorList>
            <consortium name="RefSeq"/>
        </authorList>
    </citation>
    <scope>IDENTIFICATION</scope>
</reference>
<keyword evidence="9" id="KW-1185">Reference proteome</keyword>
<dbReference type="SUPFAM" id="SSF50978">
    <property type="entry name" value="WD40 repeat-like"/>
    <property type="match status" value="1"/>
</dbReference>
<dbReference type="InterPro" id="IPR001680">
    <property type="entry name" value="WD40_rpt"/>
</dbReference>
<keyword evidence="4 6" id="KW-0677">Repeat</keyword>
<dbReference type="HAMAP" id="MF_03056">
    <property type="entry name" value="TRM82"/>
    <property type="match status" value="1"/>
</dbReference>
<feature type="region of interest" description="Disordered" evidence="8">
    <location>
        <begin position="405"/>
        <end position="441"/>
    </location>
</feature>
<comment type="pathway">
    <text evidence="6">tRNA modification; N(7)-methylguanine-tRNA biosynthesis.</text>
</comment>
<dbReference type="GO" id="GO:0005634">
    <property type="term" value="C:nucleus"/>
    <property type="evidence" value="ECO:0007669"/>
    <property type="project" value="UniProtKB-SubCell"/>
</dbReference>
<dbReference type="GO" id="GO:0106004">
    <property type="term" value="P:tRNA (guanine-N7)-methylation"/>
    <property type="evidence" value="ECO:0007669"/>
    <property type="project" value="UniProtKB-UniRule"/>
</dbReference>
<dbReference type="Proteomes" id="UP000694845">
    <property type="component" value="Unplaced"/>
</dbReference>
<dbReference type="InterPro" id="IPR028884">
    <property type="entry name" value="Trm82"/>
</dbReference>
<comment type="function">
    <text evidence="6">Required for the formation of N(7)-methylguanine at position 46 (m7G46) in tRNA. In the complex, it is required to stabilize and induce conformational changes of the catalytic subunit.</text>
</comment>
<dbReference type="InterPro" id="IPR036322">
    <property type="entry name" value="WD40_repeat_dom_sf"/>
</dbReference>
<keyword evidence="2 6" id="KW-0853">WD repeat</keyword>
<dbReference type="GO" id="GO:0005829">
    <property type="term" value="C:cytosol"/>
    <property type="evidence" value="ECO:0007669"/>
    <property type="project" value="TreeGrafter"/>
</dbReference>
<evidence type="ECO:0000256" key="5">
    <source>
        <dbReference type="ARBA" id="ARBA00023242"/>
    </source>
</evidence>
<feature type="repeat" description="WD" evidence="7">
    <location>
        <begin position="205"/>
        <end position="247"/>
    </location>
</feature>
<keyword evidence="5 6" id="KW-0539">Nucleus</keyword>
<dbReference type="SMART" id="SM00320">
    <property type="entry name" value="WD40"/>
    <property type="match status" value="3"/>
</dbReference>
<evidence type="ECO:0000256" key="4">
    <source>
        <dbReference type="ARBA" id="ARBA00022737"/>
    </source>
</evidence>
<dbReference type="RefSeq" id="XP_022104056.1">
    <property type="nucleotide sequence ID" value="XM_022248364.1"/>
</dbReference>
<dbReference type="PROSITE" id="PS50294">
    <property type="entry name" value="WD_REPEATS_REGION"/>
    <property type="match status" value="1"/>
</dbReference>
<comment type="subunit">
    <text evidence="6">Forms a heterodimer with the catalytic subunit.</text>
</comment>
<comment type="subcellular location">
    <subcellularLocation>
        <location evidence="1 6">Nucleus</location>
    </subcellularLocation>
</comment>